<dbReference type="EMBL" id="JACHGN010000002">
    <property type="protein sequence ID" value="MBB5131604.1"/>
    <property type="molecule type" value="Genomic_DNA"/>
</dbReference>
<reference evidence="4 5" key="1">
    <citation type="submission" date="2020-08" db="EMBL/GenBank/DDBJ databases">
        <title>Genomic Encyclopedia of Type Strains, Phase IV (KMG-IV): sequencing the most valuable type-strain genomes for metagenomic binning, comparative biology and taxonomic classification.</title>
        <authorList>
            <person name="Goeker M."/>
        </authorList>
    </citation>
    <scope>NUCLEOTIDE SEQUENCE [LARGE SCALE GENOMIC DNA]</scope>
    <source>
        <strain evidence="4 5">DSM 45615</strain>
    </source>
</reference>
<feature type="transmembrane region" description="Helical" evidence="1">
    <location>
        <begin position="123"/>
        <end position="140"/>
    </location>
</feature>
<evidence type="ECO:0000313" key="5">
    <source>
        <dbReference type="Proteomes" id="UP000578449"/>
    </source>
</evidence>
<feature type="transmembrane region" description="Helical" evidence="1">
    <location>
        <begin position="188"/>
        <end position="212"/>
    </location>
</feature>
<feature type="domain" description="DUF418" evidence="2">
    <location>
        <begin position="290"/>
        <end position="386"/>
    </location>
</feature>
<protein>
    <submittedName>
        <fullName evidence="4">Putative membrane protein YeiB</fullName>
    </submittedName>
</protein>
<dbReference type="PANTHER" id="PTHR30590:SF3">
    <property type="entry name" value="HYPOTHETICAL MEMBRANE SPANNING PROTEIN"/>
    <property type="match status" value="1"/>
</dbReference>
<dbReference type="InterPro" id="IPR007349">
    <property type="entry name" value="DUF418"/>
</dbReference>
<dbReference type="Proteomes" id="UP000578449">
    <property type="component" value="Unassembled WGS sequence"/>
</dbReference>
<dbReference type="InterPro" id="IPR012429">
    <property type="entry name" value="HGSNAT_cat"/>
</dbReference>
<feature type="domain" description="Heparan-alpha-glucosaminide N-acetyltransferase catalytic" evidence="3">
    <location>
        <begin position="26"/>
        <end position="225"/>
    </location>
</feature>
<keyword evidence="5" id="KW-1185">Reference proteome</keyword>
<dbReference type="InterPro" id="IPR052529">
    <property type="entry name" value="Bact_Transport_Assoc"/>
</dbReference>
<organism evidence="4 5">
    <name type="scientific">Thermocatellispora tengchongensis</name>
    <dbReference type="NCBI Taxonomy" id="1073253"/>
    <lineage>
        <taxon>Bacteria</taxon>
        <taxon>Bacillati</taxon>
        <taxon>Actinomycetota</taxon>
        <taxon>Actinomycetes</taxon>
        <taxon>Streptosporangiales</taxon>
        <taxon>Streptosporangiaceae</taxon>
        <taxon>Thermocatellispora</taxon>
    </lineage>
</organism>
<sequence length="406" mass="42162">MMEFAPVGELAEVTAAEQGGSSSGGRILGIDLARALAVFGMFAVHVGPDPESVSRLAGVVLWLAQGRSAALFATLAGLSLVLLAGRVRPVDSRRRVRRVAVRGGILLVLGTLLTMLGTPISVIIPYYGVFFLLALPFLWWRASALAVAALVVAAVGPVVALAPMVIPGEWLDTFAAYDPVNMMSGRGFIDLLLAGAFPAVSWMAYVLAGMALGRMDLASTAARVRLAGAGAGLCLAGYGVSWLVVNVFTGVGAEVAQGSAAAAAAGSEYIVQDQGSVAARLLVALPHSNTFFEIAGNIGVAILVIVAASAAMDALPRLRRLAAPVVAVGAMSLTAYVAHLLVIRFVEAERYLGSPTAVLVAFVLTITVFAAVWSRFFRRGPLEYLLYVASGGRRRAPRHPAPAAVS</sequence>
<dbReference type="Pfam" id="PF04235">
    <property type="entry name" value="DUF418"/>
    <property type="match status" value="1"/>
</dbReference>
<comment type="caution">
    <text evidence="4">The sequence shown here is derived from an EMBL/GenBank/DDBJ whole genome shotgun (WGS) entry which is preliminary data.</text>
</comment>
<dbReference type="PANTHER" id="PTHR30590">
    <property type="entry name" value="INNER MEMBRANE PROTEIN"/>
    <property type="match status" value="1"/>
</dbReference>
<dbReference type="Pfam" id="PF07786">
    <property type="entry name" value="HGSNAT_cat"/>
    <property type="match status" value="1"/>
</dbReference>
<feature type="transmembrane region" description="Helical" evidence="1">
    <location>
        <begin position="99"/>
        <end position="117"/>
    </location>
</feature>
<feature type="transmembrane region" description="Helical" evidence="1">
    <location>
        <begin position="68"/>
        <end position="87"/>
    </location>
</feature>
<gene>
    <name evidence="4" type="ORF">HNP84_001310</name>
</gene>
<feature type="transmembrane region" description="Helical" evidence="1">
    <location>
        <begin position="147"/>
        <end position="168"/>
    </location>
</feature>
<keyword evidence="1" id="KW-1133">Transmembrane helix</keyword>
<evidence type="ECO:0000313" key="4">
    <source>
        <dbReference type="EMBL" id="MBB5131604.1"/>
    </source>
</evidence>
<evidence type="ECO:0000256" key="1">
    <source>
        <dbReference type="SAM" id="Phobius"/>
    </source>
</evidence>
<dbReference type="RefSeq" id="WP_221335894.1">
    <property type="nucleotide sequence ID" value="NZ_BAABIX010000079.1"/>
</dbReference>
<accession>A0A840NSG1</accession>
<feature type="transmembrane region" description="Helical" evidence="1">
    <location>
        <begin position="322"/>
        <end position="346"/>
    </location>
</feature>
<evidence type="ECO:0000259" key="2">
    <source>
        <dbReference type="Pfam" id="PF04235"/>
    </source>
</evidence>
<name>A0A840NSG1_9ACTN</name>
<feature type="transmembrane region" description="Helical" evidence="1">
    <location>
        <begin position="294"/>
        <end position="315"/>
    </location>
</feature>
<proteinExistence type="predicted"/>
<keyword evidence="1" id="KW-0812">Transmembrane</keyword>
<feature type="transmembrane region" description="Helical" evidence="1">
    <location>
        <begin position="224"/>
        <end position="245"/>
    </location>
</feature>
<dbReference type="AlphaFoldDB" id="A0A840NSG1"/>
<evidence type="ECO:0000259" key="3">
    <source>
        <dbReference type="Pfam" id="PF07786"/>
    </source>
</evidence>
<keyword evidence="1" id="KW-0472">Membrane</keyword>
<feature type="transmembrane region" description="Helical" evidence="1">
    <location>
        <begin position="352"/>
        <end position="373"/>
    </location>
</feature>